<feature type="transmembrane region" description="Helical" evidence="6">
    <location>
        <begin position="134"/>
        <end position="154"/>
    </location>
</feature>
<reference evidence="7 8" key="1">
    <citation type="journal article" date="2016" name="Front. Microbiol.">
        <title>Comprehensive Phylogenetic Analysis of Bovine Non-aureus Staphylococci Species Based on Whole-Genome Sequencing.</title>
        <authorList>
            <person name="Naushad S."/>
            <person name="Barkema H.W."/>
            <person name="Luby C."/>
            <person name="Condas L.A."/>
            <person name="Nobrega D.B."/>
            <person name="Carson D.A."/>
            <person name="De Buck J."/>
        </authorList>
    </citation>
    <scope>NUCLEOTIDE SEQUENCE [LARGE SCALE GENOMIC DNA]</scope>
    <source>
        <strain evidence="7 8">SNUC 4554</strain>
    </source>
</reference>
<sequence>MNNQRKWVILYFIAFLIMIAVNYLSGSNIGSIAKNKQAIIQPAGFAFAIWGLIYVLILIWLIKLWLMRSRDKEVVSRLKYLPIINFILNSVWIIVYTQQWFLISVIVIIALLYNIAQMYVILSSYRGFNRFPISIYFGWTTVATIVNIFSLAINYHVKTIFGLTELSWTIIALILATMIGVFIAISFKDWLYPLVLIWPFYGIYIENSNHYLSVDIILITTSFILFVNAVIIVWKNFIRDRL</sequence>
<dbReference type="PANTHER" id="PTHR33802">
    <property type="entry name" value="SI:CH211-161H7.5-RELATED"/>
    <property type="match status" value="1"/>
</dbReference>
<name>A0A418ICK8_9STAP</name>
<evidence type="ECO:0000313" key="7">
    <source>
        <dbReference type="EMBL" id="RIM97616.1"/>
    </source>
</evidence>
<evidence type="ECO:0000256" key="5">
    <source>
        <dbReference type="ARBA" id="ARBA00023136"/>
    </source>
</evidence>
<evidence type="ECO:0000256" key="2">
    <source>
        <dbReference type="ARBA" id="ARBA00007524"/>
    </source>
</evidence>
<gene>
    <name evidence="7" type="ORF">BU112_12485</name>
</gene>
<feature type="transmembrane region" description="Helical" evidence="6">
    <location>
        <begin position="45"/>
        <end position="66"/>
    </location>
</feature>
<evidence type="ECO:0000256" key="1">
    <source>
        <dbReference type="ARBA" id="ARBA00004141"/>
    </source>
</evidence>
<dbReference type="AlphaFoldDB" id="A0A418ICK8"/>
<proteinExistence type="inferred from homology"/>
<dbReference type="Pfam" id="PF03073">
    <property type="entry name" value="TspO_MBR"/>
    <property type="match status" value="1"/>
</dbReference>
<evidence type="ECO:0000256" key="6">
    <source>
        <dbReference type="SAM" id="Phobius"/>
    </source>
</evidence>
<evidence type="ECO:0000256" key="4">
    <source>
        <dbReference type="ARBA" id="ARBA00022989"/>
    </source>
</evidence>
<dbReference type="InterPro" id="IPR038330">
    <property type="entry name" value="TspO/MBR-related_sf"/>
</dbReference>
<dbReference type="Gene3D" id="1.20.1260.100">
    <property type="entry name" value="TspO/MBR protein"/>
    <property type="match status" value="1"/>
</dbReference>
<feature type="transmembrane region" description="Helical" evidence="6">
    <location>
        <begin position="166"/>
        <end position="185"/>
    </location>
</feature>
<feature type="transmembrane region" description="Helical" evidence="6">
    <location>
        <begin position="211"/>
        <end position="234"/>
    </location>
</feature>
<dbReference type="GO" id="GO:0016020">
    <property type="term" value="C:membrane"/>
    <property type="evidence" value="ECO:0007669"/>
    <property type="project" value="UniProtKB-SubCell"/>
</dbReference>
<keyword evidence="4 6" id="KW-1133">Transmembrane helix</keyword>
<protein>
    <submittedName>
        <fullName evidence="7">Tryptophan-rich sensory protein</fullName>
    </submittedName>
</protein>
<dbReference type="GeneID" id="79051199"/>
<dbReference type="PANTHER" id="PTHR33802:SF1">
    <property type="entry name" value="XK-RELATED PROTEIN"/>
    <property type="match status" value="1"/>
</dbReference>
<keyword evidence="3 6" id="KW-0812">Transmembrane</keyword>
<feature type="transmembrane region" description="Helical" evidence="6">
    <location>
        <begin position="190"/>
        <end position="205"/>
    </location>
</feature>
<keyword evidence="8" id="KW-1185">Reference proteome</keyword>
<feature type="transmembrane region" description="Helical" evidence="6">
    <location>
        <begin position="7"/>
        <end position="25"/>
    </location>
</feature>
<organism evidence="7 8">
    <name type="scientific">Staphylococcus shinii</name>
    <dbReference type="NCBI Taxonomy" id="2912228"/>
    <lineage>
        <taxon>Bacteria</taxon>
        <taxon>Bacillati</taxon>
        <taxon>Bacillota</taxon>
        <taxon>Bacilli</taxon>
        <taxon>Bacillales</taxon>
        <taxon>Staphylococcaceae</taxon>
        <taxon>Staphylococcus</taxon>
    </lineage>
</organism>
<comment type="caution">
    <text evidence="7">The sequence shown here is derived from an EMBL/GenBank/DDBJ whole genome shotgun (WGS) entry which is preliminary data.</text>
</comment>
<dbReference type="EMBL" id="QXUF01000113">
    <property type="protein sequence ID" value="RIM97616.1"/>
    <property type="molecule type" value="Genomic_DNA"/>
</dbReference>
<feature type="transmembrane region" description="Helical" evidence="6">
    <location>
        <begin position="101"/>
        <end position="122"/>
    </location>
</feature>
<feature type="transmembrane region" description="Helical" evidence="6">
    <location>
        <begin position="78"/>
        <end position="95"/>
    </location>
</feature>
<dbReference type="RefSeq" id="WP_069793362.1">
    <property type="nucleotide sequence ID" value="NZ_CP068712.1"/>
</dbReference>
<keyword evidence="5 6" id="KW-0472">Membrane</keyword>
<dbReference type="OrthoDB" id="5189031at2"/>
<dbReference type="Proteomes" id="UP000286317">
    <property type="component" value="Unassembled WGS sequence"/>
</dbReference>
<comment type="subcellular location">
    <subcellularLocation>
        <location evidence="1">Membrane</location>
        <topology evidence="1">Multi-pass membrane protein</topology>
    </subcellularLocation>
</comment>
<comment type="similarity">
    <text evidence="2">Belongs to the TspO/BZRP family.</text>
</comment>
<evidence type="ECO:0000313" key="8">
    <source>
        <dbReference type="Proteomes" id="UP000286317"/>
    </source>
</evidence>
<dbReference type="InterPro" id="IPR004307">
    <property type="entry name" value="TspO_MBR"/>
</dbReference>
<accession>A0A418ICK8</accession>
<evidence type="ECO:0000256" key="3">
    <source>
        <dbReference type="ARBA" id="ARBA00022692"/>
    </source>
</evidence>